<evidence type="ECO:0000313" key="4">
    <source>
        <dbReference type="Proteomes" id="UP000011715"/>
    </source>
</evidence>
<evidence type="ECO:0000256" key="1">
    <source>
        <dbReference type="SAM" id="MobiDB-lite"/>
    </source>
</evidence>
<reference evidence="3" key="5">
    <citation type="submission" date="2015-06" db="UniProtKB">
        <authorList>
            <consortium name="EnsemblFungi"/>
        </authorList>
    </citation>
    <scope>IDENTIFICATION</scope>
    <source>
        <strain evidence="3">ATCC 64411</strain>
    </source>
</reference>
<gene>
    <name evidence="2" type="ORF">MAPG_06970</name>
</gene>
<reference evidence="2" key="3">
    <citation type="submission" date="2011-03" db="EMBL/GenBank/DDBJ databases">
        <title>Annotation of Magnaporthe poae ATCC 64411.</title>
        <authorList>
            <person name="Ma L.-J."/>
            <person name="Dead R."/>
            <person name="Young S.K."/>
            <person name="Zeng Q."/>
            <person name="Gargeya S."/>
            <person name="Fitzgerald M."/>
            <person name="Haas B."/>
            <person name="Abouelleil A."/>
            <person name="Alvarado L."/>
            <person name="Arachchi H.M."/>
            <person name="Berlin A."/>
            <person name="Brown A."/>
            <person name="Chapman S.B."/>
            <person name="Chen Z."/>
            <person name="Dunbar C."/>
            <person name="Freedman E."/>
            <person name="Gearin G."/>
            <person name="Gellesch M."/>
            <person name="Goldberg J."/>
            <person name="Griggs A."/>
            <person name="Gujja S."/>
            <person name="Heiman D."/>
            <person name="Howarth C."/>
            <person name="Larson L."/>
            <person name="Lui A."/>
            <person name="MacDonald P.J.P."/>
            <person name="Mehta T."/>
            <person name="Montmayeur A."/>
            <person name="Murphy C."/>
            <person name="Neiman D."/>
            <person name="Pearson M."/>
            <person name="Priest M."/>
            <person name="Roberts A."/>
            <person name="Saif S."/>
            <person name="Shea T."/>
            <person name="Shenoy N."/>
            <person name="Sisk P."/>
            <person name="Stolte C."/>
            <person name="Sykes S."/>
            <person name="Yandava C."/>
            <person name="Wortman J."/>
            <person name="Nusbaum C."/>
            <person name="Birren B."/>
        </authorList>
    </citation>
    <scope>NUCLEOTIDE SEQUENCE</scope>
    <source>
        <strain evidence="2">ATCC 64411</strain>
    </source>
</reference>
<dbReference type="AlphaFoldDB" id="A0A0C4E3H1"/>
<dbReference type="VEuPathDB" id="FungiDB:MAPG_06970"/>
<accession>A0A0C4E3H1</accession>
<dbReference type="Proteomes" id="UP000011715">
    <property type="component" value="Unassembled WGS sequence"/>
</dbReference>
<reference evidence="3" key="4">
    <citation type="journal article" date="2015" name="G3 (Bethesda)">
        <title>Genome sequences of three phytopathogenic species of the Magnaporthaceae family of fungi.</title>
        <authorList>
            <person name="Okagaki L.H."/>
            <person name="Nunes C.C."/>
            <person name="Sailsbery J."/>
            <person name="Clay B."/>
            <person name="Brown D."/>
            <person name="John T."/>
            <person name="Oh Y."/>
            <person name="Young N."/>
            <person name="Fitzgerald M."/>
            <person name="Haas B.J."/>
            <person name="Zeng Q."/>
            <person name="Young S."/>
            <person name="Adiconis X."/>
            <person name="Fan L."/>
            <person name="Levin J.Z."/>
            <person name="Mitchell T.K."/>
            <person name="Okubara P.A."/>
            <person name="Farman M.L."/>
            <person name="Kohn L.M."/>
            <person name="Birren B."/>
            <person name="Ma L.-J."/>
            <person name="Dean R.A."/>
        </authorList>
    </citation>
    <scope>NUCLEOTIDE SEQUENCE</scope>
    <source>
        <strain evidence="3">ATCC 64411 / 73-15</strain>
    </source>
</reference>
<feature type="region of interest" description="Disordered" evidence="1">
    <location>
        <begin position="43"/>
        <end position="79"/>
    </location>
</feature>
<organism evidence="3 4">
    <name type="scientific">Magnaporthiopsis poae (strain ATCC 64411 / 73-15)</name>
    <name type="common">Kentucky bluegrass fungus</name>
    <name type="synonym">Magnaporthe poae</name>
    <dbReference type="NCBI Taxonomy" id="644358"/>
    <lineage>
        <taxon>Eukaryota</taxon>
        <taxon>Fungi</taxon>
        <taxon>Dikarya</taxon>
        <taxon>Ascomycota</taxon>
        <taxon>Pezizomycotina</taxon>
        <taxon>Sordariomycetes</taxon>
        <taxon>Sordariomycetidae</taxon>
        <taxon>Magnaporthales</taxon>
        <taxon>Magnaporthaceae</taxon>
        <taxon>Magnaporthiopsis</taxon>
    </lineage>
</organism>
<proteinExistence type="predicted"/>
<reference evidence="2" key="2">
    <citation type="submission" date="2010-05" db="EMBL/GenBank/DDBJ databases">
        <title>The Genome Sequence of Magnaporthe poae strain ATCC 64411.</title>
        <authorList>
            <consortium name="The Broad Institute Genome Sequencing Platform"/>
            <consortium name="Broad Institute Genome Sequencing Center for Infectious Disease"/>
            <person name="Ma L.-J."/>
            <person name="Dead R."/>
            <person name="Young S."/>
            <person name="Zeng Q."/>
            <person name="Koehrsen M."/>
            <person name="Alvarado L."/>
            <person name="Berlin A."/>
            <person name="Chapman S.B."/>
            <person name="Chen Z."/>
            <person name="Freedman E."/>
            <person name="Gellesch M."/>
            <person name="Goldberg J."/>
            <person name="Griggs A."/>
            <person name="Gujja S."/>
            <person name="Heilman E.R."/>
            <person name="Heiman D."/>
            <person name="Hepburn T."/>
            <person name="Howarth C."/>
            <person name="Jen D."/>
            <person name="Larson L."/>
            <person name="Mehta T."/>
            <person name="Neiman D."/>
            <person name="Pearson M."/>
            <person name="Roberts A."/>
            <person name="Saif S."/>
            <person name="Shea T."/>
            <person name="Shenoy N."/>
            <person name="Sisk P."/>
            <person name="Stolte C."/>
            <person name="Sykes S."/>
            <person name="Walk T."/>
            <person name="White J."/>
            <person name="Yandava C."/>
            <person name="Haas B."/>
            <person name="Nusbaum C."/>
            <person name="Birren B."/>
        </authorList>
    </citation>
    <scope>NUCLEOTIDE SEQUENCE</scope>
    <source>
        <strain evidence="2">ATCC 64411</strain>
    </source>
</reference>
<dbReference type="EMBL" id="ADBL01001672">
    <property type="status" value="NOT_ANNOTATED_CDS"/>
    <property type="molecule type" value="Genomic_DNA"/>
</dbReference>
<dbReference type="EnsemblFungi" id="MAPG_06970T0">
    <property type="protein sequence ID" value="MAPG_06970T0"/>
    <property type="gene ID" value="MAPG_06970"/>
</dbReference>
<name>A0A0C4E3H1_MAGP6</name>
<sequence length="79" mass="8676">MESIQRRRGIRLDLRSCRSFMDTMEHICDGSEASDCQRALVASSAASSRGRRSKREVEGRGSSQRGVMVDGSRNLASVA</sequence>
<dbReference type="EMBL" id="GL876971">
    <property type="protein sequence ID" value="KLU87980.1"/>
    <property type="molecule type" value="Genomic_DNA"/>
</dbReference>
<keyword evidence="4" id="KW-1185">Reference proteome</keyword>
<protein>
    <submittedName>
        <fullName evidence="2 3">Uncharacterized protein</fullName>
    </submittedName>
</protein>
<evidence type="ECO:0000313" key="3">
    <source>
        <dbReference type="EnsemblFungi" id="MAPG_06970T0"/>
    </source>
</evidence>
<evidence type="ECO:0000313" key="2">
    <source>
        <dbReference type="EMBL" id="KLU87980.1"/>
    </source>
</evidence>
<reference evidence="4" key="1">
    <citation type="submission" date="2010-05" db="EMBL/GenBank/DDBJ databases">
        <title>The genome sequence of Magnaporthe poae strain ATCC 64411.</title>
        <authorList>
            <person name="Ma L.-J."/>
            <person name="Dead R."/>
            <person name="Young S."/>
            <person name="Zeng Q."/>
            <person name="Koehrsen M."/>
            <person name="Alvarado L."/>
            <person name="Berlin A."/>
            <person name="Chapman S.B."/>
            <person name="Chen Z."/>
            <person name="Freedman E."/>
            <person name="Gellesch M."/>
            <person name="Goldberg J."/>
            <person name="Griggs A."/>
            <person name="Gujja S."/>
            <person name="Heilman E.R."/>
            <person name="Heiman D."/>
            <person name="Hepburn T."/>
            <person name="Howarth C."/>
            <person name="Jen D."/>
            <person name="Larson L."/>
            <person name="Mehta T."/>
            <person name="Neiman D."/>
            <person name="Pearson M."/>
            <person name="Roberts A."/>
            <person name="Saif S."/>
            <person name="Shea T."/>
            <person name="Shenoy N."/>
            <person name="Sisk P."/>
            <person name="Stolte C."/>
            <person name="Sykes S."/>
            <person name="Walk T."/>
            <person name="White J."/>
            <person name="Yandava C."/>
            <person name="Haas B."/>
            <person name="Nusbaum C."/>
            <person name="Birren B."/>
        </authorList>
    </citation>
    <scope>NUCLEOTIDE SEQUENCE [LARGE SCALE GENOMIC DNA]</scope>
    <source>
        <strain evidence="4">ATCC 64411 / 73-15</strain>
    </source>
</reference>